<evidence type="ECO:0000256" key="2">
    <source>
        <dbReference type="SAM" id="MobiDB-lite"/>
    </source>
</evidence>
<accession>A0A1B2ET43</accession>
<dbReference type="EMBL" id="CP016617">
    <property type="protein sequence ID" value="ANY83002.1"/>
    <property type="molecule type" value="Genomic_DNA"/>
</dbReference>
<dbReference type="GO" id="GO:0030246">
    <property type="term" value="F:carbohydrate binding"/>
    <property type="evidence" value="ECO:0007669"/>
    <property type="project" value="InterPro"/>
</dbReference>
<dbReference type="SUPFAM" id="SSF51055">
    <property type="entry name" value="Carbohydrate binding domain"/>
    <property type="match status" value="1"/>
</dbReference>
<dbReference type="KEGG" id="moc:BB934_32840"/>
<dbReference type="AlphaFoldDB" id="A0A1B2ET43"/>
<dbReference type="InterPro" id="IPR036573">
    <property type="entry name" value="CBM_sf_5/12"/>
</dbReference>
<dbReference type="OrthoDB" id="8266301at2"/>
<dbReference type="GO" id="GO:0005975">
    <property type="term" value="P:carbohydrate metabolic process"/>
    <property type="evidence" value="ECO:0007669"/>
    <property type="project" value="InterPro"/>
</dbReference>
<evidence type="ECO:0000259" key="3">
    <source>
        <dbReference type="Pfam" id="PF02839"/>
    </source>
</evidence>
<name>A0A1B2ET43_9HYPH</name>
<proteinExistence type="predicted"/>
<dbReference type="SUPFAM" id="SSF51126">
    <property type="entry name" value="Pectin lyase-like"/>
    <property type="match status" value="1"/>
</dbReference>
<evidence type="ECO:0000256" key="1">
    <source>
        <dbReference type="ARBA" id="ARBA00022801"/>
    </source>
</evidence>
<organism evidence="4">
    <name type="scientific">Microvirga ossetica</name>
    <dbReference type="NCBI Taxonomy" id="1882682"/>
    <lineage>
        <taxon>Bacteria</taxon>
        <taxon>Pseudomonadati</taxon>
        <taxon>Pseudomonadota</taxon>
        <taxon>Alphaproteobacteria</taxon>
        <taxon>Hyphomicrobiales</taxon>
        <taxon>Methylobacteriaceae</taxon>
        <taxon>Microvirga</taxon>
    </lineage>
</organism>
<dbReference type="GO" id="GO:0004553">
    <property type="term" value="F:hydrolase activity, hydrolyzing O-glycosyl compounds"/>
    <property type="evidence" value="ECO:0007669"/>
    <property type="project" value="InterPro"/>
</dbReference>
<feature type="region of interest" description="Disordered" evidence="2">
    <location>
        <begin position="1"/>
        <end position="28"/>
    </location>
</feature>
<keyword evidence="4" id="KW-0614">Plasmid</keyword>
<feature type="compositionally biased region" description="Polar residues" evidence="2">
    <location>
        <begin position="1"/>
        <end position="21"/>
    </location>
</feature>
<dbReference type="Pfam" id="PF02839">
    <property type="entry name" value="CBM_5_12"/>
    <property type="match status" value="1"/>
</dbReference>
<geneLocation type="plasmid" evidence="4">
    <name>unnamed1</name>
</geneLocation>
<reference evidence="4" key="1">
    <citation type="submission" date="2016-07" db="EMBL/GenBank/DDBJ databases">
        <title>Microvirga ossetica sp. nov. a new species of rhizobia isolated from root nodules of the legume species Vicia alpestris Steven originated from North Ossetia region in the Caucasus.</title>
        <authorList>
            <person name="Safronova V.I."/>
            <person name="Kuznetsova I.G."/>
            <person name="Sazanova A.L."/>
            <person name="Belimov A."/>
            <person name="Andronov E."/>
            <person name="Osledkin Y.S."/>
            <person name="Onishchuk O.P."/>
            <person name="Kurchak O.N."/>
            <person name="Shaposhnikov A.I."/>
            <person name="Willems A."/>
            <person name="Tikhonovich I.A."/>
        </authorList>
    </citation>
    <scope>NUCLEOTIDE SEQUENCE [LARGE SCALE GENOMIC DNA]</scope>
    <source>
        <strain evidence="4">V5/3M</strain>
        <plasmid evidence="4">unnamed1</plasmid>
    </source>
</reference>
<dbReference type="InterPro" id="IPR011050">
    <property type="entry name" value="Pectin_lyase_fold/virulence"/>
</dbReference>
<dbReference type="InterPro" id="IPR003610">
    <property type="entry name" value="CBM5/12"/>
</dbReference>
<dbReference type="CDD" id="cd12214">
    <property type="entry name" value="ChiA1_BD"/>
    <property type="match status" value="1"/>
</dbReference>
<dbReference type="GO" id="GO:0005576">
    <property type="term" value="C:extracellular region"/>
    <property type="evidence" value="ECO:0007669"/>
    <property type="project" value="InterPro"/>
</dbReference>
<keyword evidence="1" id="KW-0378">Hydrolase</keyword>
<dbReference type="Gene3D" id="2.160.20.10">
    <property type="entry name" value="Single-stranded right-handed beta-helix, Pectin lyase-like"/>
    <property type="match status" value="1"/>
</dbReference>
<protein>
    <recommendedName>
        <fullName evidence="3">Chitin-binding type-3 domain-containing protein</fullName>
    </recommendedName>
</protein>
<evidence type="ECO:0000313" key="4">
    <source>
        <dbReference type="EMBL" id="ANY83002.1"/>
    </source>
</evidence>
<dbReference type="Gene3D" id="2.10.10.20">
    <property type="entry name" value="Carbohydrate-binding module superfamily 5/12"/>
    <property type="match status" value="1"/>
</dbReference>
<sequence>MTPTKYQRSYSFSGYQATNPRQPLPAPKVDNELENIEQSIGGVIDGLNDVRRSDGKLKNGIVGPEALAAGLSIGFTMRGTWGSGVAYSAGDGVYFDNALYSARQAHTSEVGSTPAIATELWRFLFSLADIVIPDVALSVSAQYPTRAVAAASAIPEAAEAIRLGGYHSAGDGGEASYKKLGAAPSLAKAWHFQSANGAWWELIGTNINIRMFGAIGNGTVTPIDASTATAANDTAAVKAAIDFVSAKGGGYVDIPPGVYCCGTLTLRTKVILRGSGEDVSVLRLRNGTNTSLIKGENADALFAAPTAGGIYSAGLIGLTLDGNWFNNAGGSGVEVFGYSNIFRDVFITMFRDHGLRTEWTQGGPRGGIENLYDNVYIDTVGKYGFWNAGPNDSKLNNVVVLDASQAADHTYEAFLFEKFAPSRLSNCHANNRMYGIVQTHMATNGSLAFRHNIALHDKSGGLHISSSHFEGAWYCNALFKGPDTSVDASCYFYAPWNGKNVIIKGGIVFNGKVSGPASGARRPASKGIQLGDNENGANNVNFAIINSQVNGCDLGAVDFTYCGSGNHVVIRGYAEAGPGKIGTAPAGNSVNMVIGGAGGVTYTA</sequence>
<feature type="domain" description="Chitin-binding type-3" evidence="3">
    <location>
        <begin position="80"/>
        <end position="121"/>
    </location>
</feature>
<dbReference type="RefSeq" id="WP_099514081.1">
    <property type="nucleotide sequence ID" value="NZ_CP016617.1"/>
</dbReference>
<dbReference type="InterPro" id="IPR012334">
    <property type="entry name" value="Pectin_lyas_fold"/>
</dbReference>
<gene>
    <name evidence="4" type="ORF">BB934_32840</name>
</gene>